<dbReference type="InterPro" id="IPR036291">
    <property type="entry name" value="NAD(P)-bd_dom_sf"/>
</dbReference>
<reference evidence="8" key="1">
    <citation type="submission" date="2022-03" db="EMBL/GenBank/DDBJ databases">
        <authorList>
            <person name="Legras J.-L."/>
            <person name="Devillers H."/>
            <person name="Grondin C."/>
        </authorList>
    </citation>
    <scope>NUCLEOTIDE SEQUENCE</scope>
    <source>
        <strain evidence="8">CLIB 1423</strain>
    </source>
</reference>
<comment type="similarity">
    <text evidence="1">Belongs to the Gfo/Idh/MocA family.</text>
</comment>
<feature type="domain" description="GFO/IDH/MocA-like oxidoreductase" evidence="7">
    <location>
        <begin position="148"/>
        <end position="273"/>
    </location>
</feature>
<evidence type="ECO:0000256" key="4">
    <source>
        <dbReference type="ARBA" id="ARBA00042988"/>
    </source>
</evidence>
<dbReference type="GO" id="GO:0047837">
    <property type="term" value="F:D-xylose 1-dehydrogenase (NADP+) activity"/>
    <property type="evidence" value="ECO:0007669"/>
    <property type="project" value="UniProtKB-EC"/>
</dbReference>
<dbReference type="PANTHER" id="PTHR22604">
    <property type="entry name" value="OXIDOREDUCTASES"/>
    <property type="match status" value="1"/>
</dbReference>
<dbReference type="AlphaFoldDB" id="A0A9P0QLD6"/>
<dbReference type="OrthoDB" id="2129491at2759"/>
<dbReference type="PANTHER" id="PTHR22604:SF105">
    <property type="entry name" value="TRANS-1,2-DIHYDROBENZENE-1,2-DIOL DEHYDROGENASE"/>
    <property type="match status" value="1"/>
</dbReference>
<dbReference type="GO" id="GO:0000166">
    <property type="term" value="F:nucleotide binding"/>
    <property type="evidence" value="ECO:0007669"/>
    <property type="project" value="InterPro"/>
</dbReference>
<evidence type="ECO:0000313" key="9">
    <source>
        <dbReference type="Proteomes" id="UP000837801"/>
    </source>
</evidence>
<comment type="catalytic activity">
    <reaction evidence="5">
        <text>D-xylose + NADP(+) = D-xylono-1,5-lactone + NADPH + H(+)</text>
        <dbReference type="Rhea" id="RHEA:22000"/>
        <dbReference type="ChEBI" id="CHEBI:15378"/>
        <dbReference type="ChEBI" id="CHEBI:15867"/>
        <dbReference type="ChEBI" id="CHEBI:53455"/>
        <dbReference type="ChEBI" id="CHEBI:57783"/>
        <dbReference type="ChEBI" id="CHEBI:58349"/>
        <dbReference type="EC" id="1.1.1.179"/>
    </reaction>
</comment>
<evidence type="ECO:0000313" key="8">
    <source>
        <dbReference type="EMBL" id="CAH2350575.1"/>
    </source>
</evidence>
<dbReference type="EMBL" id="CAKXYY010000002">
    <property type="protein sequence ID" value="CAH2350575.1"/>
    <property type="molecule type" value="Genomic_DNA"/>
</dbReference>
<dbReference type="SUPFAM" id="SSF55347">
    <property type="entry name" value="Glyceraldehyde-3-phosphate dehydrogenase-like, C-terminal domain"/>
    <property type="match status" value="1"/>
</dbReference>
<evidence type="ECO:0000256" key="2">
    <source>
        <dbReference type="ARBA" id="ARBA00023002"/>
    </source>
</evidence>
<protein>
    <recommendedName>
        <fullName evidence="3">D-xylose 1-dehydrogenase (NADP(+), D-xylono-1,5-lactone-forming)</fullName>
        <ecNumber evidence="3">1.1.1.179</ecNumber>
    </recommendedName>
    <alternativeName>
        <fullName evidence="4">D-xylose-NADP dehydrogenase</fullName>
    </alternativeName>
</protein>
<feature type="domain" description="Gfo/Idh/MocA-like oxidoreductase N-terminal" evidence="6">
    <location>
        <begin position="4"/>
        <end position="134"/>
    </location>
</feature>
<accession>A0A9P0QLD6</accession>
<dbReference type="Pfam" id="PF22725">
    <property type="entry name" value="GFO_IDH_MocA_C3"/>
    <property type="match status" value="1"/>
</dbReference>
<dbReference type="InterPro" id="IPR050984">
    <property type="entry name" value="Gfo/Idh/MocA_domain"/>
</dbReference>
<sequence length="357" mass="40159">MSKINWGILGAGNISSSFVHDLVLNNSRNEKITHIVRSIGTSSIPKGEEFVKQNVKSISDNDGVTPQVQVYNDFFQNKDIDVVYIGTPHPFHKKQALQAIENGLHVLCEKPVTVTEDSAKELIEAAKKKGVFFMEAVWTRFFPSVQLLKKLIFEEKALGDIKRLMMDFAFDADLENVPATSRIRDKNLAGGALLDIGVYNLTYSRILLDDKLGKEAEPFEVKSFQTIDPTDGVDYVSSFLLKYKNGKHAILTCSNWSDVDGPYLTLEGTKAKLQMWSPNPACPKKLKVTFKDKSKQPIEYEDTSGYNGFIYEANAVAEDIFKGNLQNETMPWDETLLVMRVMDNIRKEGGLVYPDIE</sequence>
<dbReference type="EC" id="1.1.1.179" evidence="3"/>
<evidence type="ECO:0000256" key="3">
    <source>
        <dbReference type="ARBA" id="ARBA00038984"/>
    </source>
</evidence>
<organism evidence="8 9">
    <name type="scientific">[Candida] railenensis</name>
    <dbReference type="NCBI Taxonomy" id="45579"/>
    <lineage>
        <taxon>Eukaryota</taxon>
        <taxon>Fungi</taxon>
        <taxon>Dikarya</taxon>
        <taxon>Ascomycota</taxon>
        <taxon>Saccharomycotina</taxon>
        <taxon>Pichiomycetes</taxon>
        <taxon>Debaryomycetaceae</taxon>
        <taxon>Kurtzmaniella</taxon>
    </lineage>
</organism>
<proteinExistence type="inferred from homology"/>
<evidence type="ECO:0000259" key="6">
    <source>
        <dbReference type="Pfam" id="PF01408"/>
    </source>
</evidence>
<dbReference type="Gene3D" id="3.30.360.10">
    <property type="entry name" value="Dihydrodipicolinate Reductase, domain 2"/>
    <property type="match status" value="1"/>
</dbReference>
<evidence type="ECO:0000256" key="1">
    <source>
        <dbReference type="ARBA" id="ARBA00010928"/>
    </source>
</evidence>
<evidence type="ECO:0000259" key="7">
    <source>
        <dbReference type="Pfam" id="PF22725"/>
    </source>
</evidence>
<comment type="caution">
    <text evidence="8">The sequence shown here is derived from an EMBL/GenBank/DDBJ whole genome shotgun (WGS) entry which is preliminary data.</text>
</comment>
<name>A0A9P0QLD6_9ASCO</name>
<dbReference type="Pfam" id="PF01408">
    <property type="entry name" value="GFO_IDH_MocA"/>
    <property type="match status" value="1"/>
</dbReference>
<dbReference type="Gene3D" id="3.40.50.720">
    <property type="entry name" value="NAD(P)-binding Rossmann-like Domain"/>
    <property type="match status" value="1"/>
</dbReference>
<gene>
    <name evidence="8" type="ORF">CLIB1423_02S00232</name>
</gene>
<dbReference type="InterPro" id="IPR055170">
    <property type="entry name" value="GFO_IDH_MocA-like_dom"/>
</dbReference>
<keyword evidence="2" id="KW-0560">Oxidoreductase</keyword>
<keyword evidence="9" id="KW-1185">Reference proteome</keyword>
<dbReference type="Proteomes" id="UP000837801">
    <property type="component" value="Unassembled WGS sequence"/>
</dbReference>
<dbReference type="InterPro" id="IPR000683">
    <property type="entry name" value="Gfo/Idh/MocA-like_OxRdtase_N"/>
</dbReference>
<evidence type="ECO:0000256" key="5">
    <source>
        <dbReference type="ARBA" id="ARBA00049233"/>
    </source>
</evidence>
<dbReference type="SUPFAM" id="SSF51735">
    <property type="entry name" value="NAD(P)-binding Rossmann-fold domains"/>
    <property type="match status" value="1"/>
</dbReference>